<dbReference type="Pfam" id="PF00072">
    <property type="entry name" value="Response_reg"/>
    <property type="match status" value="1"/>
</dbReference>
<organism evidence="12 13">
    <name type="scientific">Hymenobacter glaciei</name>
    <dbReference type="NCBI Taxonomy" id="877209"/>
    <lineage>
        <taxon>Bacteria</taxon>
        <taxon>Pseudomonadati</taxon>
        <taxon>Bacteroidota</taxon>
        <taxon>Cytophagia</taxon>
        <taxon>Cytophagales</taxon>
        <taxon>Hymenobacteraceae</taxon>
        <taxon>Hymenobacter</taxon>
    </lineage>
</organism>
<dbReference type="InterPro" id="IPR004358">
    <property type="entry name" value="Sig_transdc_His_kin-like_C"/>
</dbReference>
<dbReference type="InterPro" id="IPR018062">
    <property type="entry name" value="HTH_AraC-typ_CS"/>
</dbReference>
<reference evidence="13" key="1">
    <citation type="journal article" date="2019" name="Int. J. Syst. Evol. Microbiol.">
        <title>The Global Catalogue of Microorganisms (GCM) 10K type strain sequencing project: providing services to taxonomists for standard genome sequencing and annotation.</title>
        <authorList>
            <consortium name="The Broad Institute Genomics Platform"/>
            <consortium name="The Broad Institute Genome Sequencing Center for Infectious Disease"/>
            <person name="Wu L."/>
            <person name="Ma J."/>
        </authorList>
    </citation>
    <scope>NUCLEOTIDE SEQUENCE [LARGE SCALE GENOMIC DNA]</scope>
    <source>
        <strain evidence="13">JCM 17225</strain>
    </source>
</reference>
<dbReference type="Gene3D" id="1.10.10.60">
    <property type="entry name" value="Homeodomain-like"/>
    <property type="match status" value="1"/>
</dbReference>
<dbReference type="InterPro" id="IPR011006">
    <property type="entry name" value="CheY-like_superfamily"/>
</dbReference>
<dbReference type="InterPro" id="IPR009057">
    <property type="entry name" value="Homeodomain-like_sf"/>
</dbReference>
<dbReference type="Gene3D" id="3.40.50.2300">
    <property type="match status" value="1"/>
</dbReference>
<dbReference type="InterPro" id="IPR018060">
    <property type="entry name" value="HTH_AraC"/>
</dbReference>
<keyword evidence="6" id="KW-0804">Transcription</keyword>
<evidence type="ECO:0000313" key="13">
    <source>
        <dbReference type="Proteomes" id="UP001501469"/>
    </source>
</evidence>
<gene>
    <name evidence="12" type="ORF">GCM10022409_06730</name>
</gene>
<keyword evidence="13" id="KW-1185">Reference proteome</keyword>
<feature type="domain" description="HTH araC/xylS-type" evidence="9">
    <location>
        <begin position="1252"/>
        <end position="1351"/>
    </location>
</feature>
<dbReference type="Gene3D" id="2.130.10.10">
    <property type="entry name" value="YVTN repeat-like/Quinoprotein amine dehydrogenase"/>
    <property type="match status" value="4"/>
</dbReference>
<dbReference type="InterPro" id="IPR011110">
    <property type="entry name" value="Reg_prop"/>
</dbReference>
<dbReference type="SUPFAM" id="SSF55874">
    <property type="entry name" value="ATPase domain of HSP90 chaperone/DNA topoisomerase II/histidine kinase"/>
    <property type="match status" value="1"/>
</dbReference>
<keyword evidence="5" id="KW-0238">DNA-binding</keyword>
<evidence type="ECO:0000256" key="1">
    <source>
        <dbReference type="ARBA" id="ARBA00000085"/>
    </source>
</evidence>
<evidence type="ECO:0000259" key="10">
    <source>
        <dbReference type="PROSITE" id="PS50109"/>
    </source>
</evidence>
<dbReference type="CDD" id="cd00063">
    <property type="entry name" value="FN3"/>
    <property type="match status" value="1"/>
</dbReference>
<dbReference type="PROSITE" id="PS00041">
    <property type="entry name" value="HTH_ARAC_FAMILY_1"/>
    <property type="match status" value="1"/>
</dbReference>
<keyword evidence="4" id="KW-0805">Transcription regulation</keyword>
<dbReference type="InterPro" id="IPR036890">
    <property type="entry name" value="HATPase_C_sf"/>
</dbReference>
<feature type="domain" description="Histidine kinase" evidence="10">
    <location>
        <begin position="796"/>
        <end position="1020"/>
    </location>
</feature>
<dbReference type="PANTHER" id="PTHR43547">
    <property type="entry name" value="TWO-COMPONENT HISTIDINE KINASE"/>
    <property type="match status" value="1"/>
</dbReference>
<evidence type="ECO:0000256" key="6">
    <source>
        <dbReference type="ARBA" id="ARBA00023163"/>
    </source>
</evidence>
<dbReference type="GO" id="GO:0016301">
    <property type="term" value="F:kinase activity"/>
    <property type="evidence" value="ECO:0007669"/>
    <property type="project" value="UniProtKB-KW"/>
</dbReference>
<evidence type="ECO:0000256" key="2">
    <source>
        <dbReference type="ARBA" id="ARBA00012438"/>
    </source>
</evidence>
<dbReference type="SUPFAM" id="SSF46689">
    <property type="entry name" value="Homeodomain-like"/>
    <property type="match status" value="1"/>
</dbReference>
<dbReference type="InterPro" id="IPR005467">
    <property type="entry name" value="His_kinase_dom"/>
</dbReference>
<evidence type="ECO:0000256" key="7">
    <source>
        <dbReference type="PROSITE-ProRule" id="PRU00169"/>
    </source>
</evidence>
<dbReference type="Pfam" id="PF07495">
    <property type="entry name" value="Y_Y_Y"/>
    <property type="match status" value="1"/>
</dbReference>
<feature type="domain" description="Response regulatory" evidence="11">
    <location>
        <begin position="1068"/>
        <end position="1184"/>
    </location>
</feature>
<dbReference type="SMART" id="SM00448">
    <property type="entry name" value="REC"/>
    <property type="match status" value="1"/>
</dbReference>
<evidence type="ECO:0000256" key="8">
    <source>
        <dbReference type="SAM" id="MobiDB-lite"/>
    </source>
</evidence>
<evidence type="ECO:0000259" key="11">
    <source>
        <dbReference type="PROSITE" id="PS50110"/>
    </source>
</evidence>
<dbReference type="Gene3D" id="2.60.40.10">
    <property type="entry name" value="Immunoglobulins"/>
    <property type="match status" value="1"/>
</dbReference>
<dbReference type="InterPro" id="IPR015943">
    <property type="entry name" value="WD40/YVTN_repeat-like_dom_sf"/>
</dbReference>
<evidence type="ECO:0000256" key="3">
    <source>
        <dbReference type="ARBA" id="ARBA00022553"/>
    </source>
</evidence>
<dbReference type="InterPro" id="IPR003961">
    <property type="entry name" value="FN3_dom"/>
</dbReference>
<dbReference type="EC" id="2.7.13.3" evidence="2"/>
<dbReference type="PRINTS" id="PR00344">
    <property type="entry name" value="BCTRLSENSOR"/>
</dbReference>
<comment type="catalytic activity">
    <reaction evidence="1">
        <text>ATP + protein L-histidine = ADP + protein N-phospho-L-histidine.</text>
        <dbReference type="EC" id="2.7.13.3"/>
    </reaction>
</comment>
<dbReference type="CDD" id="cd00082">
    <property type="entry name" value="HisKA"/>
    <property type="match status" value="1"/>
</dbReference>
<keyword evidence="3 7" id="KW-0597">Phosphoprotein</keyword>
<protein>
    <recommendedName>
        <fullName evidence="2">histidine kinase</fullName>
        <ecNumber evidence="2">2.7.13.3</ecNumber>
    </recommendedName>
</protein>
<sequence>MLSPLISAAQTLALRDYTLANGLPQTMVYAICQDAQGRLWAGTQGGVCGFDGHQFRTLTTAQGLPDNHVKALAATSDGALWLGHNYGGVSVVRPDGQVCRCRPRGLGVPPAVQCVWPASARTIWVGTEANGLFRLNCSPTDTAVAHFGLGQGLPSAAVFYVASAAGPGHRTWVATGAGLVLLDAAGRPVPGLPVEVGQERTTHVQVVSDTLVWVATARGLVRLSGRGTSASLWRARRYGAAEGLCAVPTLRVVQDHAGNVWTTTAAGLSQLSAGARRFRCRASRSAIDSEENNDLLEDREGNIWFVHDQGLAVHPADERFLQYTKADGLPDDEVQAVLPLKGGRTWVGTRAGLVELTTQPADGSGASSRRLPLPPDADSRYVRCLYRDRHGNQWVGTENGAARYAPATGQWTYFNQTPGLAGQHVVSMAEDGRGRLWLATSGKGVAVFDPATNRFQLYTKDNGLPSNVFWQVFGDRAGNIWLASDDQGLVRADVAHDTFQRVAGQPAGLSVGSISEDAAGQLWLGTIGRGVLRYAPATGRFQAFGPEVGLKSSNPYFVQCDSTGGVWVGTNRGLDYFDPRQGQTRSYGVAEGFLGQEANQNAVRLGRAGQLWVGTVGGVMHYDPARARPNRMPPLVHLTGLRLFLRDTAGAPGLRLPARLNHLTFDYVGTSLTRPDKVRYEYRLRGFEEEWAGPLTATSATYTNLEPGSYTFEVRAANEDGVWSARPAEFALTIRPPWWRTWWAYALYLGSFGLVIYGVRAYTRTRERDRAERRLEQQALTHLQELDRVKTDFFTNVSHELRTPLTLIMGPAEELATEATDPVVRQQGGLMLRNARKLLALINQLLDLSKLEAGALRLLPTAGDAGAAARQVVAAFASLADSRRILLRCTVPAAPIPLVFDAGKLDEVLTNLIANALRFTPAGGFVTVSVVEAPPGADAPAGSVVLTVRDTGAGIAAEELPHLFDRFYQANSAAGAAQRTGTGIGLALVRELVALHGGTVSVASQPGVGSTFTVRLPQGLRPISAELAAADPDPAASLARYALAGSALVPVGPAPVTDARAEAPEADVVLIIEDNDDVREFIRTTLAPAGYRLLLATDGLAGVAMALAEVPDLVVSDVMMPGLTGHEVCTRLKADPATSHVPVVLLTARSGAETKLEGLETGADALLAKPFNPRELRAQVRNLLALRQRLHAHLLQTHEPPETGETLLPVANEAAVPAPEKHTVPSAMPPDPQAAHAAAVAGLPSLDQEFLRRIEEAVLGHLGDEAFGVDELGSAIGMSRTQVHRKLKALTGQSPGEHIRNTRLHRARALLRAQVGTVAEVAYQVGFGSPAAFSTAFSRQFGYPPSVAFQQRPAPGPSETAAQPLP</sequence>
<name>A0ABP7TGT8_9BACT</name>
<dbReference type="SMART" id="SM00387">
    <property type="entry name" value="HATPase_c"/>
    <property type="match status" value="1"/>
</dbReference>
<dbReference type="Gene3D" id="1.10.287.130">
    <property type="match status" value="1"/>
</dbReference>
<dbReference type="InterPro" id="IPR036097">
    <property type="entry name" value="HisK_dim/P_sf"/>
</dbReference>
<feature type="region of interest" description="Disordered" evidence="8">
    <location>
        <begin position="1346"/>
        <end position="1366"/>
    </location>
</feature>
<dbReference type="PANTHER" id="PTHR43547:SF2">
    <property type="entry name" value="HYBRID SIGNAL TRANSDUCTION HISTIDINE KINASE C"/>
    <property type="match status" value="1"/>
</dbReference>
<dbReference type="Pfam" id="PF00512">
    <property type="entry name" value="HisKA"/>
    <property type="match status" value="1"/>
</dbReference>
<dbReference type="PROSITE" id="PS50109">
    <property type="entry name" value="HIS_KIN"/>
    <property type="match status" value="1"/>
</dbReference>
<evidence type="ECO:0000313" key="12">
    <source>
        <dbReference type="EMBL" id="GAA4025406.1"/>
    </source>
</evidence>
<feature type="modified residue" description="4-aspartylphosphate" evidence="7">
    <location>
        <position position="1117"/>
    </location>
</feature>
<keyword evidence="12" id="KW-0418">Kinase</keyword>
<dbReference type="PROSITE" id="PS01124">
    <property type="entry name" value="HTH_ARAC_FAMILY_2"/>
    <property type="match status" value="1"/>
</dbReference>
<dbReference type="Proteomes" id="UP001501469">
    <property type="component" value="Unassembled WGS sequence"/>
</dbReference>
<dbReference type="SUPFAM" id="SSF47384">
    <property type="entry name" value="Homodimeric domain of signal transducing histidine kinase"/>
    <property type="match status" value="1"/>
</dbReference>
<dbReference type="Gene3D" id="3.30.565.10">
    <property type="entry name" value="Histidine kinase-like ATPase, C-terminal domain"/>
    <property type="match status" value="1"/>
</dbReference>
<dbReference type="SMART" id="SM00388">
    <property type="entry name" value="HisKA"/>
    <property type="match status" value="1"/>
</dbReference>
<dbReference type="InterPro" id="IPR011123">
    <property type="entry name" value="Y_Y_Y"/>
</dbReference>
<dbReference type="InterPro" id="IPR003661">
    <property type="entry name" value="HisK_dim/P_dom"/>
</dbReference>
<keyword evidence="12" id="KW-0808">Transferase</keyword>
<dbReference type="Pfam" id="PF02518">
    <property type="entry name" value="HATPase_c"/>
    <property type="match status" value="1"/>
</dbReference>
<dbReference type="InterPro" id="IPR003594">
    <property type="entry name" value="HATPase_dom"/>
</dbReference>
<accession>A0ABP7TGT8</accession>
<comment type="caution">
    <text evidence="12">The sequence shown here is derived from an EMBL/GenBank/DDBJ whole genome shotgun (WGS) entry which is preliminary data.</text>
</comment>
<dbReference type="PROSITE" id="PS50110">
    <property type="entry name" value="RESPONSE_REGULATORY"/>
    <property type="match status" value="1"/>
</dbReference>
<dbReference type="SUPFAM" id="SSF52172">
    <property type="entry name" value="CheY-like"/>
    <property type="match status" value="1"/>
</dbReference>
<dbReference type="SUPFAM" id="SSF63829">
    <property type="entry name" value="Calcium-dependent phosphotriesterase"/>
    <property type="match status" value="2"/>
</dbReference>
<dbReference type="InterPro" id="IPR013783">
    <property type="entry name" value="Ig-like_fold"/>
</dbReference>
<dbReference type="SMART" id="SM00342">
    <property type="entry name" value="HTH_ARAC"/>
    <property type="match status" value="1"/>
</dbReference>
<dbReference type="InterPro" id="IPR001789">
    <property type="entry name" value="Sig_transdc_resp-reg_receiver"/>
</dbReference>
<dbReference type="Pfam" id="PF12833">
    <property type="entry name" value="HTH_18"/>
    <property type="match status" value="1"/>
</dbReference>
<dbReference type="EMBL" id="BAABDK010000004">
    <property type="protein sequence ID" value="GAA4025406.1"/>
    <property type="molecule type" value="Genomic_DNA"/>
</dbReference>
<proteinExistence type="predicted"/>
<dbReference type="Pfam" id="PF07494">
    <property type="entry name" value="Reg_prop"/>
    <property type="match status" value="2"/>
</dbReference>
<evidence type="ECO:0000259" key="9">
    <source>
        <dbReference type="PROSITE" id="PS01124"/>
    </source>
</evidence>
<evidence type="ECO:0000256" key="5">
    <source>
        <dbReference type="ARBA" id="ARBA00023125"/>
    </source>
</evidence>
<evidence type="ECO:0000256" key="4">
    <source>
        <dbReference type="ARBA" id="ARBA00023015"/>
    </source>
</evidence>